<feature type="domain" description="S1 motif" evidence="7">
    <location>
        <begin position="481"/>
        <end position="549"/>
    </location>
</feature>
<keyword evidence="3 6" id="KW-0408">Iron</keyword>
<comment type="pathway">
    <text evidence="6">Isoprenoid biosynthesis; isopentenyl diphosphate biosynthesis via DXP pathway; isopentenyl diphosphate from 1-deoxy-D-xylulose 5-phosphate: step 6/6.</text>
</comment>
<feature type="binding site" evidence="6">
    <location>
        <position position="221"/>
    </location>
    <ligand>
        <name>dimethylallyl diphosphate</name>
        <dbReference type="ChEBI" id="CHEBI:57623"/>
    </ligand>
</feature>
<dbReference type="EMBL" id="AYSO01000012">
    <property type="protein sequence ID" value="KIE48034.1"/>
    <property type="molecule type" value="Genomic_DNA"/>
</dbReference>
<dbReference type="SUPFAM" id="SSF50249">
    <property type="entry name" value="Nucleic acid-binding proteins"/>
    <property type="match status" value="4"/>
</dbReference>
<feature type="binding site" evidence="6">
    <location>
        <position position="221"/>
    </location>
    <ligand>
        <name>isopentenyl diphosphate</name>
        <dbReference type="ChEBI" id="CHEBI:128769"/>
    </ligand>
</feature>
<feature type="binding site" evidence="6">
    <location>
        <position position="13"/>
    </location>
    <ligand>
        <name>[4Fe-4S] cluster</name>
        <dbReference type="ChEBI" id="CHEBI:49883"/>
    </ligand>
</feature>
<name>A0A0C1U5N6_9CLOT</name>
<dbReference type="UniPathway" id="UPA00059">
    <property type="reaction ID" value="UER00105"/>
</dbReference>
<dbReference type="NCBIfam" id="NF000907">
    <property type="entry name" value="PRK00087.1"/>
    <property type="match status" value="1"/>
</dbReference>
<dbReference type="FunFam" id="2.40.50.140:FF:000103">
    <property type="entry name" value="protein RRP5 homolog"/>
    <property type="match status" value="1"/>
</dbReference>
<dbReference type="STRING" id="29341.RSJ17_12100"/>
<dbReference type="Gene3D" id="3.40.1010.20">
    <property type="entry name" value="4-hydroxy-3-methylbut-2-enyl diphosphate reductase, catalytic domain"/>
    <property type="match status" value="2"/>
</dbReference>
<dbReference type="GO" id="GO:0046872">
    <property type="term" value="F:metal ion binding"/>
    <property type="evidence" value="ECO:0007669"/>
    <property type="project" value="UniProtKB-KW"/>
</dbReference>
<dbReference type="PANTHER" id="PTHR30426">
    <property type="entry name" value="4-HYDROXY-3-METHYLBUT-2-ENYL DIPHOSPHATE REDUCTASE"/>
    <property type="match status" value="1"/>
</dbReference>
<dbReference type="GO" id="GO:0019288">
    <property type="term" value="P:isopentenyl diphosphate biosynthetic process, methylerythritol 4-phosphate pathway"/>
    <property type="evidence" value="ECO:0007669"/>
    <property type="project" value="UniProtKB-UniRule"/>
</dbReference>
<feature type="binding site" evidence="6">
    <location>
        <position position="42"/>
    </location>
    <ligand>
        <name>(2E)-4-hydroxy-3-methylbut-2-enyl diphosphate</name>
        <dbReference type="ChEBI" id="CHEBI:128753"/>
    </ligand>
</feature>
<dbReference type="PRINTS" id="PR00681">
    <property type="entry name" value="RIBOSOMALS1"/>
</dbReference>
<keyword evidence="9" id="KW-1185">Reference proteome</keyword>
<dbReference type="HAMAP" id="MF_00191">
    <property type="entry name" value="IspH"/>
    <property type="match status" value="1"/>
</dbReference>
<dbReference type="NCBIfam" id="NF002187">
    <property type="entry name" value="PRK01045.1-1"/>
    <property type="match status" value="1"/>
</dbReference>
<feature type="binding site" evidence="6">
    <location>
        <position position="127"/>
    </location>
    <ligand>
        <name>dimethylallyl diphosphate</name>
        <dbReference type="ChEBI" id="CHEBI:57623"/>
    </ligand>
</feature>
<dbReference type="PROSITE" id="PS50126">
    <property type="entry name" value="S1"/>
    <property type="match status" value="4"/>
</dbReference>
<feature type="domain" description="S1 motif" evidence="7">
    <location>
        <begin position="305"/>
        <end position="374"/>
    </location>
</feature>
<feature type="binding site" evidence="6">
    <location>
        <position position="163"/>
    </location>
    <ligand>
        <name>(2E)-4-hydroxy-3-methylbut-2-enyl diphosphate</name>
        <dbReference type="ChEBI" id="CHEBI:128753"/>
    </ligand>
</feature>
<dbReference type="GO" id="GO:0051539">
    <property type="term" value="F:4 iron, 4 sulfur cluster binding"/>
    <property type="evidence" value="ECO:0007669"/>
    <property type="project" value="UniProtKB-UniRule"/>
</dbReference>
<feature type="binding site" evidence="6">
    <location>
        <position position="219"/>
    </location>
    <ligand>
        <name>(2E)-4-hydroxy-3-methylbut-2-enyl diphosphate</name>
        <dbReference type="ChEBI" id="CHEBI:128753"/>
    </ligand>
</feature>
<dbReference type="GO" id="GO:0003676">
    <property type="term" value="F:nucleic acid binding"/>
    <property type="evidence" value="ECO:0007669"/>
    <property type="project" value="InterPro"/>
</dbReference>
<reference evidence="8 9" key="1">
    <citation type="journal article" date="2015" name="Infect. Genet. Evol.">
        <title>Genomic sequences of six botulinum neurotoxin-producing strains representing three clostridial species illustrate the mobility and diversity of botulinum neurotoxin genes.</title>
        <authorList>
            <person name="Smith T.J."/>
            <person name="Hill K.K."/>
            <person name="Xie G."/>
            <person name="Foley B.T."/>
            <person name="Williamson C.H."/>
            <person name="Foster J.T."/>
            <person name="Johnson S.L."/>
            <person name="Chertkov O."/>
            <person name="Teshima H."/>
            <person name="Gibbons H.S."/>
            <person name="Johnsky L.A."/>
            <person name="Karavis M.A."/>
            <person name="Smith L.A."/>
        </authorList>
    </citation>
    <scope>NUCLEOTIDE SEQUENCE [LARGE SCALE GENOMIC DNA]</scope>
    <source>
        <strain evidence="8 9">CDC 2741</strain>
    </source>
</reference>
<dbReference type="Gene3D" id="3.40.50.11270">
    <property type="match status" value="1"/>
</dbReference>
<feature type="binding site" evidence="6">
    <location>
        <position position="77"/>
    </location>
    <ligand>
        <name>(2E)-4-hydroxy-3-methylbut-2-enyl diphosphate</name>
        <dbReference type="ChEBI" id="CHEBI:128753"/>
    </ligand>
</feature>
<feature type="binding site" evidence="6">
    <location>
        <position position="191"/>
    </location>
    <ligand>
        <name>[4Fe-4S] cluster</name>
        <dbReference type="ChEBI" id="CHEBI:49883"/>
    </ligand>
</feature>
<feature type="binding site" evidence="6">
    <location>
        <position position="42"/>
    </location>
    <ligand>
        <name>dimethylallyl diphosphate</name>
        <dbReference type="ChEBI" id="CHEBI:57623"/>
    </ligand>
</feature>
<dbReference type="Proteomes" id="UP000031366">
    <property type="component" value="Unassembled WGS sequence"/>
</dbReference>
<feature type="binding site" evidence="6">
    <location>
        <position position="265"/>
    </location>
    <ligand>
        <name>isopentenyl diphosphate</name>
        <dbReference type="ChEBI" id="CHEBI:128769"/>
    </ligand>
</feature>
<comment type="similarity">
    <text evidence="6">Belongs to the IspH family.</text>
</comment>
<dbReference type="InterPro" id="IPR035104">
    <property type="entry name" value="Ribosomal_protein_S1-like"/>
</dbReference>
<feature type="binding site" evidence="6">
    <location>
        <position position="219"/>
    </location>
    <ligand>
        <name>dimethylallyl diphosphate</name>
        <dbReference type="ChEBI" id="CHEBI:57623"/>
    </ligand>
</feature>
<sequence>MKEILLADKAGFCFGVKRAVDTALNKKKEYTDNIYTLGPLIHNNDVVELLKENNIYSIGNDDINKLDEDNVVIIRSHGVSEDILNTLKDKKLNIVDATCPYVNNIQMKVNNYYKLGYSILIVGDENHPEVIGINGWCDNSAIISKDGENLENLPRKICVVSQTTEKQSNWHKVLNKVIDQCKEIVAFNTICSATEVRQKSAEDISKKVDAMVVIGGYNSSNTTKLYEICKKNCNKTIHVENADQIPTDFIEDVEIKKIGVTAGASTPDWIIKEAILKMKGGNTMINSEMQEYEKYMDDGIELRVGKVIKGEIFKISDKEAYLTIGAKNEAYLPINEVTKDENAKLTDIYKVGDMVEGKIISVRNQDGYIVISRVEIEREELYKELKRIFESKEIIEVKVIEEVKGGIISTYKGIKIFIPASHISLDKIKDLKTLIGETLEVKIIEFEKQKIGMKIVASRREILQVEKDKKEKETWERLEKDQIVEGIVRRISSFGAFVEIDGVDGLLHISEMCWNKVVSPKEMVKIGQTIKVYIMDIHKENKKLSLSLKKLTEDPWINVKNKYPVGNIVLGKVVRFAKFGAFIELEPGVDGLVHISQISTNKINTPKEVLKIGEDIKAEIMEVNEENKRISLSIKAVEQI</sequence>
<feature type="domain" description="S1 motif" evidence="7">
    <location>
        <begin position="386"/>
        <end position="460"/>
    </location>
</feature>
<feature type="binding site" evidence="6">
    <location>
        <position position="219"/>
    </location>
    <ligand>
        <name>isopentenyl diphosphate</name>
        <dbReference type="ChEBI" id="CHEBI:128769"/>
    </ligand>
</feature>
<evidence type="ECO:0000256" key="2">
    <source>
        <dbReference type="ARBA" id="ARBA00022723"/>
    </source>
</evidence>
<dbReference type="CDD" id="cd05687">
    <property type="entry name" value="S1_RPS1_repeat_ec1_hs1"/>
    <property type="match status" value="1"/>
</dbReference>
<comment type="pathway">
    <text evidence="6">Isoprenoid biosynthesis; dimethylallyl diphosphate biosynthesis; dimethylallyl diphosphate from (2E)-4-hydroxy-3-methylbutenyl diphosphate: step 1/1.</text>
</comment>
<dbReference type="Gene3D" id="2.40.50.140">
    <property type="entry name" value="Nucleic acid-binding proteins"/>
    <property type="match status" value="3"/>
</dbReference>
<feature type="domain" description="S1 motif" evidence="7">
    <location>
        <begin position="566"/>
        <end position="635"/>
    </location>
</feature>
<dbReference type="InterPro" id="IPR003451">
    <property type="entry name" value="LytB/IspH"/>
</dbReference>
<feature type="active site" description="Proton donor" evidence="6">
    <location>
        <position position="129"/>
    </location>
</feature>
<feature type="binding site" evidence="6">
    <location>
        <position position="220"/>
    </location>
    <ligand>
        <name>(2E)-4-hydroxy-3-methylbut-2-enyl diphosphate</name>
        <dbReference type="ChEBI" id="CHEBI:128753"/>
    </ligand>
</feature>
<keyword evidence="6" id="KW-0414">Isoprene biosynthesis</keyword>
<dbReference type="NCBIfam" id="TIGR00216">
    <property type="entry name" value="ispH_lytB"/>
    <property type="match status" value="1"/>
</dbReference>
<organism evidence="8 9">
    <name type="scientific">Clostridium argentinense CDC 2741</name>
    <dbReference type="NCBI Taxonomy" id="1418104"/>
    <lineage>
        <taxon>Bacteria</taxon>
        <taxon>Bacillati</taxon>
        <taxon>Bacillota</taxon>
        <taxon>Clostridia</taxon>
        <taxon>Eubacteriales</taxon>
        <taxon>Clostridiaceae</taxon>
        <taxon>Clostridium</taxon>
    </lineage>
</organism>
<feature type="binding site" evidence="6">
    <location>
        <position position="265"/>
    </location>
    <ligand>
        <name>dimethylallyl diphosphate</name>
        <dbReference type="ChEBI" id="CHEBI:57623"/>
    </ligand>
</feature>
<dbReference type="SMART" id="SM00316">
    <property type="entry name" value="S1"/>
    <property type="match status" value="4"/>
</dbReference>
<evidence type="ECO:0000259" key="7">
    <source>
        <dbReference type="PROSITE" id="PS50126"/>
    </source>
</evidence>
<feature type="binding site" evidence="6">
    <location>
        <position position="42"/>
    </location>
    <ligand>
        <name>isopentenyl diphosphate</name>
        <dbReference type="ChEBI" id="CHEBI:128769"/>
    </ligand>
</feature>
<feature type="binding site" evidence="6">
    <location>
        <position position="220"/>
    </location>
    <ligand>
        <name>isopentenyl diphosphate</name>
        <dbReference type="ChEBI" id="CHEBI:128769"/>
    </ligand>
</feature>
<dbReference type="EC" id="1.17.7.4" evidence="6"/>
<comment type="catalytic activity">
    <reaction evidence="6">
        <text>dimethylallyl diphosphate + 2 oxidized [2Fe-2S]-[ferredoxin] + H2O = (2E)-4-hydroxy-3-methylbut-2-enyl diphosphate + 2 reduced [2Fe-2S]-[ferredoxin] + 2 H(+)</text>
        <dbReference type="Rhea" id="RHEA:24825"/>
        <dbReference type="Rhea" id="RHEA-COMP:10000"/>
        <dbReference type="Rhea" id="RHEA-COMP:10001"/>
        <dbReference type="ChEBI" id="CHEBI:15377"/>
        <dbReference type="ChEBI" id="CHEBI:15378"/>
        <dbReference type="ChEBI" id="CHEBI:33737"/>
        <dbReference type="ChEBI" id="CHEBI:33738"/>
        <dbReference type="ChEBI" id="CHEBI:57623"/>
        <dbReference type="ChEBI" id="CHEBI:128753"/>
        <dbReference type="EC" id="1.17.7.4"/>
    </reaction>
</comment>
<dbReference type="AlphaFoldDB" id="A0A0C1U5N6"/>
<dbReference type="GO" id="GO:0051745">
    <property type="term" value="F:4-hydroxy-3-methylbut-2-enyl diphosphate reductase activity"/>
    <property type="evidence" value="ECO:0007669"/>
    <property type="project" value="UniProtKB-UniRule"/>
</dbReference>
<dbReference type="UniPathway" id="UPA00056">
    <property type="reaction ID" value="UER00097"/>
</dbReference>
<dbReference type="InterPro" id="IPR012340">
    <property type="entry name" value="NA-bd_OB-fold"/>
</dbReference>
<dbReference type="CDD" id="cd04465">
    <property type="entry name" value="S1_RPS1_repeat_ec2_hs2"/>
    <property type="match status" value="1"/>
</dbReference>
<comment type="function">
    <text evidence="6">Catalyzes the conversion of 1-hydroxy-2-methyl-2-(E)-butenyl 4-diphosphate (HMBPP) into a mixture of isopentenyl diphosphate (IPP) and dimethylallyl diphosphate (DMAPP). Acts in the terminal step of the DOXP/MEP pathway for isoprenoid precursor biosynthesis.</text>
</comment>
<dbReference type="RefSeq" id="WP_039630289.1">
    <property type="nucleotide sequence ID" value="NZ_AYSO01000012.1"/>
</dbReference>
<evidence type="ECO:0000256" key="1">
    <source>
        <dbReference type="ARBA" id="ARBA00022485"/>
    </source>
</evidence>
<feature type="binding site" evidence="6">
    <location>
        <position position="265"/>
    </location>
    <ligand>
        <name>(2E)-4-hydroxy-3-methylbut-2-enyl diphosphate</name>
        <dbReference type="ChEBI" id="CHEBI:128753"/>
    </ligand>
</feature>
<evidence type="ECO:0000313" key="9">
    <source>
        <dbReference type="Proteomes" id="UP000031366"/>
    </source>
</evidence>
<dbReference type="NCBIfam" id="NF005208">
    <property type="entry name" value="PRK06676.1"/>
    <property type="match status" value="1"/>
</dbReference>
<dbReference type="GO" id="GO:0016114">
    <property type="term" value="P:terpenoid biosynthetic process"/>
    <property type="evidence" value="ECO:0007669"/>
    <property type="project" value="UniProtKB-UniRule"/>
</dbReference>
<keyword evidence="2 6" id="KW-0479">Metal-binding</keyword>
<keyword evidence="6 8" id="KW-0560">Oxidoreductase</keyword>
<evidence type="ECO:0000256" key="6">
    <source>
        <dbReference type="HAMAP-Rule" id="MF_00191"/>
    </source>
</evidence>
<dbReference type="NCBIfam" id="NF009024">
    <property type="entry name" value="PRK12360.1"/>
    <property type="match status" value="1"/>
</dbReference>
<protein>
    <recommendedName>
        <fullName evidence="6">4-hydroxy-3-methylbut-2-enyl diphosphate reductase</fullName>
        <shortName evidence="6">HMBPP reductase</shortName>
        <ecNumber evidence="6">1.17.7.4</ecNumber>
    </recommendedName>
</protein>
<feature type="binding site" evidence="6">
    <location>
        <position position="220"/>
    </location>
    <ligand>
        <name>dimethylallyl diphosphate</name>
        <dbReference type="ChEBI" id="CHEBI:57623"/>
    </ligand>
</feature>
<dbReference type="InterPro" id="IPR003029">
    <property type="entry name" value="S1_domain"/>
</dbReference>
<dbReference type="OrthoDB" id="9804077at2"/>
<feature type="binding site" evidence="6">
    <location>
        <position position="77"/>
    </location>
    <ligand>
        <name>dimethylallyl diphosphate</name>
        <dbReference type="ChEBI" id="CHEBI:57623"/>
    </ligand>
</feature>
<keyword evidence="1 6" id="KW-0004">4Fe-4S</keyword>
<dbReference type="Pfam" id="PF00575">
    <property type="entry name" value="S1"/>
    <property type="match status" value="4"/>
</dbReference>
<dbReference type="GO" id="GO:0050992">
    <property type="term" value="P:dimethylallyl diphosphate biosynthetic process"/>
    <property type="evidence" value="ECO:0007669"/>
    <property type="project" value="UniProtKB-UniRule"/>
</dbReference>
<comment type="catalytic activity">
    <reaction evidence="6">
        <text>isopentenyl diphosphate + 2 oxidized [2Fe-2S]-[ferredoxin] + H2O = (2E)-4-hydroxy-3-methylbut-2-enyl diphosphate + 2 reduced [2Fe-2S]-[ferredoxin] + 2 H(+)</text>
        <dbReference type="Rhea" id="RHEA:24488"/>
        <dbReference type="Rhea" id="RHEA-COMP:10000"/>
        <dbReference type="Rhea" id="RHEA-COMP:10001"/>
        <dbReference type="ChEBI" id="CHEBI:15377"/>
        <dbReference type="ChEBI" id="CHEBI:15378"/>
        <dbReference type="ChEBI" id="CHEBI:33737"/>
        <dbReference type="ChEBI" id="CHEBI:33738"/>
        <dbReference type="ChEBI" id="CHEBI:128753"/>
        <dbReference type="ChEBI" id="CHEBI:128769"/>
        <dbReference type="EC" id="1.17.7.4"/>
    </reaction>
</comment>
<accession>A0A0C1U5N6</accession>
<comment type="function">
    <text evidence="5">Binds mRNA; thus facilitating recognition of the initiation point. It is needed to translate mRNA with a short Shine-Dalgarno (SD) purine-rich sequence.</text>
</comment>
<evidence type="ECO:0000313" key="8">
    <source>
        <dbReference type="EMBL" id="KIE48034.1"/>
    </source>
</evidence>
<evidence type="ECO:0000256" key="4">
    <source>
        <dbReference type="ARBA" id="ARBA00023014"/>
    </source>
</evidence>
<comment type="cofactor">
    <cofactor evidence="6">
        <name>[4Fe-4S] cluster</name>
        <dbReference type="ChEBI" id="CHEBI:49883"/>
    </cofactor>
    <text evidence="6">Binds 1 [4Fe-4S] cluster per subunit.</text>
</comment>
<proteinExistence type="inferred from homology"/>
<keyword evidence="4 6" id="KW-0411">Iron-sulfur</keyword>
<feature type="binding site" evidence="6">
    <location>
        <position position="77"/>
    </location>
    <ligand>
        <name>isopentenyl diphosphate</name>
        <dbReference type="ChEBI" id="CHEBI:128769"/>
    </ligand>
</feature>
<evidence type="ECO:0000256" key="3">
    <source>
        <dbReference type="ARBA" id="ARBA00023004"/>
    </source>
</evidence>
<feature type="binding site" evidence="6">
    <location>
        <position position="221"/>
    </location>
    <ligand>
        <name>(2E)-4-hydroxy-3-methylbut-2-enyl diphosphate</name>
        <dbReference type="ChEBI" id="CHEBI:128753"/>
    </ligand>
</feature>
<gene>
    <name evidence="6 8" type="primary">ispH</name>
    <name evidence="8" type="ORF">U732_3806</name>
</gene>
<feature type="binding site" evidence="6">
    <location>
        <position position="99"/>
    </location>
    <ligand>
        <name>[4Fe-4S] cluster</name>
        <dbReference type="ChEBI" id="CHEBI:49883"/>
    </ligand>
</feature>
<comment type="caution">
    <text evidence="8">The sequence shown here is derived from an EMBL/GenBank/DDBJ whole genome shotgun (WGS) entry which is preliminary data.</text>
</comment>
<dbReference type="Pfam" id="PF02401">
    <property type="entry name" value="LYTB"/>
    <property type="match status" value="1"/>
</dbReference>
<feature type="binding site" evidence="6">
    <location>
        <position position="127"/>
    </location>
    <ligand>
        <name>isopentenyl diphosphate</name>
        <dbReference type="ChEBI" id="CHEBI:128769"/>
    </ligand>
</feature>
<feature type="binding site" evidence="6">
    <location>
        <position position="127"/>
    </location>
    <ligand>
        <name>(2E)-4-hydroxy-3-methylbut-2-enyl diphosphate</name>
        <dbReference type="ChEBI" id="CHEBI:128753"/>
    </ligand>
</feature>
<evidence type="ECO:0000256" key="5">
    <source>
        <dbReference type="ARBA" id="ARBA00025604"/>
    </source>
</evidence>
<dbReference type="PANTHER" id="PTHR30426:SF0">
    <property type="entry name" value="4-HYDROXY-3-METHYLBUT-2-ENYL DIPHOSPHATE REDUCTASE"/>
    <property type="match status" value="1"/>
</dbReference>
<dbReference type="CDD" id="cd13944">
    <property type="entry name" value="lytB_ispH"/>
    <property type="match status" value="1"/>
</dbReference>